<proteinExistence type="predicted"/>
<sequence length="171" mass="19429">MKKIILIALAGLLLPLASCRRTKPQSPSNRPEKDTVALNLLEMNQRYVQAAGNELAFYVKGQDKPYVLDDMGYWYYIAKKGGSRPVSTMEQVQIRQQVYLLSDSTRLCKDEQLFITPGRKEVTNAVDMCMEYLHTGDSVSILAPWYLAYGQRGDDDILPYACVRIELKISE</sequence>
<reference evidence="2" key="2">
    <citation type="journal article" date="2021" name="PeerJ">
        <title>Extensive microbial diversity within the chicken gut microbiome revealed by metagenomics and culture.</title>
        <authorList>
            <person name="Gilroy R."/>
            <person name="Ravi A."/>
            <person name="Getino M."/>
            <person name="Pursley I."/>
            <person name="Horton D.L."/>
            <person name="Alikhan N.F."/>
            <person name="Baker D."/>
            <person name="Gharbi K."/>
            <person name="Hall N."/>
            <person name="Watson M."/>
            <person name="Adriaenssens E.M."/>
            <person name="Foster-Nyarko E."/>
            <person name="Jarju S."/>
            <person name="Secka A."/>
            <person name="Antonio M."/>
            <person name="Oren A."/>
            <person name="Chaudhuri R.R."/>
            <person name="La Ragione R."/>
            <person name="Hildebrand F."/>
            <person name="Pallen M.J."/>
        </authorList>
    </citation>
    <scope>NUCLEOTIDE SEQUENCE</scope>
    <source>
        <strain evidence="2">G3-3990</strain>
    </source>
</reference>
<feature type="signal peptide" evidence="1">
    <location>
        <begin position="1"/>
        <end position="20"/>
    </location>
</feature>
<evidence type="ECO:0008006" key="4">
    <source>
        <dbReference type="Google" id="ProtNLM"/>
    </source>
</evidence>
<evidence type="ECO:0000256" key="1">
    <source>
        <dbReference type="SAM" id="SignalP"/>
    </source>
</evidence>
<dbReference type="EMBL" id="JADIMG010000003">
    <property type="protein sequence ID" value="MBO8458764.1"/>
    <property type="molecule type" value="Genomic_DNA"/>
</dbReference>
<comment type="caution">
    <text evidence="2">The sequence shown here is derived from an EMBL/GenBank/DDBJ whole genome shotgun (WGS) entry which is preliminary data.</text>
</comment>
<dbReference type="Proteomes" id="UP000823641">
    <property type="component" value="Unassembled WGS sequence"/>
</dbReference>
<feature type="chain" id="PRO_5039105545" description="Peptidylprolyl isomerase" evidence="1">
    <location>
        <begin position="21"/>
        <end position="171"/>
    </location>
</feature>
<dbReference type="Gene3D" id="3.10.50.40">
    <property type="match status" value="1"/>
</dbReference>
<accession>A0A9D9N396</accession>
<evidence type="ECO:0000313" key="3">
    <source>
        <dbReference type="Proteomes" id="UP000823641"/>
    </source>
</evidence>
<dbReference type="AlphaFoldDB" id="A0A9D9N396"/>
<protein>
    <recommendedName>
        <fullName evidence="4">Peptidylprolyl isomerase</fullName>
    </recommendedName>
</protein>
<organism evidence="2 3">
    <name type="scientific">Candidatus Gallipaludibacter merdavium</name>
    <dbReference type="NCBI Taxonomy" id="2840839"/>
    <lineage>
        <taxon>Bacteria</taxon>
        <taxon>Pseudomonadati</taxon>
        <taxon>Bacteroidota</taxon>
        <taxon>Bacteroidia</taxon>
        <taxon>Bacteroidales</taxon>
        <taxon>Candidatus Gallipaludibacter</taxon>
    </lineage>
</organism>
<keyword evidence="1" id="KW-0732">Signal</keyword>
<dbReference type="InterPro" id="IPR046357">
    <property type="entry name" value="PPIase_dom_sf"/>
</dbReference>
<dbReference type="SUPFAM" id="SSF54534">
    <property type="entry name" value="FKBP-like"/>
    <property type="match status" value="1"/>
</dbReference>
<evidence type="ECO:0000313" key="2">
    <source>
        <dbReference type="EMBL" id="MBO8458764.1"/>
    </source>
</evidence>
<name>A0A9D9N396_9BACT</name>
<gene>
    <name evidence="2" type="ORF">IAA73_00300</name>
</gene>
<dbReference type="GO" id="GO:0003755">
    <property type="term" value="F:peptidyl-prolyl cis-trans isomerase activity"/>
    <property type="evidence" value="ECO:0007669"/>
    <property type="project" value="InterPro"/>
</dbReference>
<reference evidence="2" key="1">
    <citation type="submission" date="2020-10" db="EMBL/GenBank/DDBJ databases">
        <authorList>
            <person name="Gilroy R."/>
        </authorList>
    </citation>
    <scope>NUCLEOTIDE SEQUENCE</scope>
    <source>
        <strain evidence="2">G3-3990</strain>
    </source>
</reference>